<keyword evidence="2" id="KW-1185">Reference proteome</keyword>
<name>A0A068F3R0_9CAUD</name>
<dbReference type="Proteomes" id="UP000027491">
    <property type="component" value="Segment"/>
</dbReference>
<sequence length="78" mass="9182">MNPLIQNAPITRDPWTDQEYMDELLEQIRAGFPKPIINLTVDRDTKVITIWVGEKLTVPEFNRFNKNHWPVDISVEYA</sequence>
<organism evidence="1 2">
    <name type="scientific">Mycobacterium phage Gaia</name>
    <dbReference type="NCBI Taxonomy" id="1486472"/>
    <lineage>
        <taxon>Viruses</taxon>
        <taxon>Duplodnaviria</taxon>
        <taxon>Heunggongvirae</taxon>
        <taxon>Uroviricota</taxon>
        <taxon>Caudoviricetes</taxon>
        <taxon>Gaiavirus</taxon>
        <taxon>Gaiavirus gaia</taxon>
    </lineage>
</organism>
<proteinExistence type="predicted"/>
<gene>
    <name evidence="1" type="primary">177</name>
    <name evidence="1" type="ORF">PBI_GAIA_177</name>
</gene>
<dbReference type="EMBL" id="KJ567043">
    <property type="protein sequence ID" value="AID58993.1"/>
    <property type="molecule type" value="Genomic_DNA"/>
</dbReference>
<dbReference type="KEGG" id="vg:23679683"/>
<evidence type="ECO:0000313" key="2">
    <source>
        <dbReference type="Proteomes" id="UP000027491"/>
    </source>
</evidence>
<evidence type="ECO:0000313" key="1">
    <source>
        <dbReference type="EMBL" id="AID58993.1"/>
    </source>
</evidence>
<accession>A0A068F3R0</accession>
<protein>
    <submittedName>
        <fullName evidence="1">Uncharacterized protein</fullName>
    </submittedName>
</protein>
<reference evidence="1 2" key="1">
    <citation type="submission" date="2014-03" db="EMBL/GenBank/DDBJ databases">
        <authorList>
            <person name="Yoder B.A."/>
            <person name="Colicchio M.A."/>
            <person name="Schafer C.E."/>
            <person name="Abrahim M.R."/>
            <person name="Adkins N.L."/>
            <person name="Burke K.A."/>
            <person name="Churilla B.M."/>
            <person name="Cohen K.L."/>
            <person name="Fasoranti T.O."/>
            <person name="Genkil J.S."/>
            <person name="Kramer Z.J."/>
            <person name="Prout A.K."/>
            <person name="Schwarz A.G."/>
            <person name="Tish M."/>
            <person name="Vispute N."/>
            <person name="Wilkes K.E."/>
            <person name="Williams C.R."/>
            <person name="Xiao X."/>
            <person name="Yu V.J."/>
            <person name="Lapin J.S."/>
            <person name="Ott C.T."/>
            <person name="Walburn T.D."/>
            <person name="Bradley K.W."/>
            <person name="Clarke D.Q."/>
            <person name="Lewis M.F."/>
            <person name="Barker L.P."/>
            <person name="Bailey C."/>
            <person name="Asai D.J."/>
            <person name="Bowman C.A."/>
            <person name="Russell D.A."/>
            <person name="Pope W.H."/>
            <person name="Jacobs-Sera D."/>
            <person name="Hendrix R.W."/>
            <person name="Hatfull G.F."/>
        </authorList>
    </citation>
    <scope>NUCLEOTIDE SEQUENCE [LARGE SCALE GENOMIC DNA]</scope>
</reference>
<dbReference type="GeneID" id="23679683"/>
<dbReference type="RefSeq" id="YP_009124916.1">
    <property type="nucleotide sequence ID" value="NC_026590.1"/>
</dbReference>